<gene>
    <name evidence="2" type="ORF">Tci_856877</name>
</gene>
<evidence type="ECO:0000256" key="1">
    <source>
        <dbReference type="SAM" id="MobiDB-lite"/>
    </source>
</evidence>
<protein>
    <submittedName>
        <fullName evidence="2">Uncharacterized protein</fullName>
    </submittedName>
</protein>
<sequence>NEGTGFKLGVPDVAEEESYESEAESWGNNKDDSNNEHVSSGEDSDQEKAKSDHEENKEDEDDKEAKIIDKAKGKEDEEMYYTTSQLYDNVDIRLNEPVDTDKGFVQEEGTDAAMTNTKVPVTSSSHSSDLAGTDAAMTNVQQGNENPEILQSIKDAHVRLSTVPQKTEVLVTSSSHSFDLAAKFLKFQIFPI</sequence>
<feature type="compositionally biased region" description="Basic and acidic residues" evidence="1">
    <location>
        <begin position="46"/>
        <end position="56"/>
    </location>
</feature>
<accession>A0A699RIL2</accession>
<reference evidence="2" key="1">
    <citation type="journal article" date="2019" name="Sci. Rep.">
        <title>Draft genome of Tanacetum cinerariifolium, the natural source of mosquito coil.</title>
        <authorList>
            <person name="Yamashiro T."/>
            <person name="Shiraishi A."/>
            <person name="Satake H."/>
            <person name="Nakayama K."/>
        </authorList>
    </citation>
    <scope>NUCLEOTIDE SEQUENCE</scope>
</reference>
<dbReference type="AlphaFoldDB" id="A0A699RIL2"/>
<organism evidence="2">
    <name type="scientific">Tanacetum cinerariifolium</name>
    <name type="common">Dalmatian daisy</name>
    <name type="synonym">Chrysanthemum cinerariifolium</name>
    <dbReference type="NCBI Taxonomy" id="118510"/>
    <lineage>
        <taxon>Eukaryota</taxon>
        <taxon>Viridiplantae</taxon>
        <taxon>Streptophyta</taxon>
        <taxon>Embryophyta</taxon>
        <taxon>Tracheophyta</taxon>
        <taxon>Spermatophyta</taxon>
        <taxon>Magnoliopsida</taxon>
        <taxon>eudicotyledons</taxon>
        <taxon>Gunneridae</taxon>
        <taxon>Pentapetalae</taxon>
        <taxon>asterids</taxon>
        <taxon>campanulids</taxon>
        <taxon>Asterales</taxon>
        <taxon>Asteraceae</taxon>
        <taxon>Asteroideae</taxon>
        <taxon>Anthemideae</taxon>
        <taxon>Anthemidinae</taxon>
        <taxon>Tanacetum</taxon>
    </lineage>
</organism>
<proteinExistence type="predicted"/>
<feature type="non-terminal residue" evidence="2">
    <location>
        <position position="1"/>
    </location>
</feature>
<feature type="region of interest" description="Disordered" evidence="1">
    <location>
        <begin position="1"/>
        <end position="71"/>
    </location>
</feature>
<feature type="compositionally biased region" description="Acidic residues" evidence="1">
    <location>
        <begin position="13"/>
        <end position="23"/>
    </location>
</feature>
<evidence type="ECO:0000313" key="2">
    <source>
        <dbReference type="EMBL" id="GFC84907.1"/>
    </source>
</evidence>
<dbReference type="EMBL" id="BKCJ011097127">
    <property type="protein sequence ID" value="GFC84907.1"/>
    <property type="molecule type" value="Genomic_DNA"/>
</dbReference>
<comment type="caution">
    <text evidence="2">The sequence shown here is derived from an EMBL/GenBank/DDBJ whole genome shotgun (WGS) entry which is preliminary data.</text>
</comment>
<name>A0A699RIL2_TANCI</name>